<name>A0A1D3JW24_PSEVE</name>
<sequence length="106" mass="11503">MKIIPTHEIGISGIGDYNSISNGPDNGANGNLRRIFWKSMGHSTTTEAKNNFLSRLLTKDADPNVNNAENLNIGGHGNNGFLETGCGQTGPQDYKTNYLSAWNSYI</sequence>
<evidence type="ECO:0000313" key="1">
    <source>
        <dbReference type="EMBL" id="SBW80299.1"/>
    </source>
</evidence>
<gene>
    <name evidence="1" type="ORF">PVE_R1G2413</name>
</gene>
<evidence type="ECO:0000313" key="2">
    <source>
        <dbReference type="Proteomes" id="UP000245431"/>
    </source>
</evidence>
<dbReference type="RefSeq" id="WP_152480478.1">
    <property type="nucleotide sequence ID" value="NZ_AOUH01000027.1"/>
</dbReference>
<dbReference type="AlphaFoldDB" id="A0A1D3JW24"/>
<dbReference type="EMBL" id="LT599583">
    <property type="protein sequence ID" value="SBW80299.1"/>
    <property type="molecule type" value="Genomic_DNA"/>
</dbReference>
<reference evidence="2" key="1">
    <citation type="submission" date="2016-07" db="EMBL/GenBank/DDBJ databases">
        <authorList>
            <person name="Florea S."/>
            <person name="Webb J.S."/>
            <person name="Jaromczyk J."/>
            <person name="Schardl C.L."/>
        </authorList>
    </citation>
    <scope>NUCLEOTIDE SEQUENCE [LARGE SCALE GENOMIC DNA]</scope>
    <source>
        <strain evidence="2">1YdBTEX2</strain>
    </source>
</reference>
<proteinExistence type="predicted"/>
<organism evidence="1 2">
    <name type="scientific">Pseudomonas veronii 1YdBTEX2</name>
    <dbReference type="NCBI Taxonomy" id="1295141"/>
    <lineage>
        <taxon>Bacteria</taxon>
        <taxon>Pseudomonadati</taxon>
        <taxon>Pseudomonadota</taxon>
        <taxon>Gammaproteobacteria</taxon>
        <taxon>Pseudomonadales</taxon>
        <taxon>Pseudomonadaceae</taxon>
        <taxon>Pseudomonas</taxon>
    </lineage>
</organism>
<accession>A0A1D3JW24</accession>
<protein>
    <submittedName>
        <fullName evidence="1">Uncharacterized protein</fullName>
    </submittedName>
</protein>
<dbReference type="Proteomes" id="UP000245431">
    <property type="component" value="Chromosome PVE_r1"/>
</dbReference>